<reference evidence="3" key="2">
    <citation type="submission" date="2020-08" db="EMBL/GenBank/DDBJ databases">
        <title>Plant Genome Project.</title>
        <authorList>
            <person name="Zhang R.-G."/>
        </authorList>
    </citation>
    <scope>NUCLEOTIDE SEQUENCE</scope>
    <source>
        <strain evidence="3">Huo1</strain>
        <tissue evidence="3">Leaf</tissue>
    </source>
</reference>
<dbReference type="Gene3D" id="3.30.40.10">
    <property type="entry name" value="Zinc/RING finger domain, C3HC4 (zinc finger)"/>
    <property type="match status" value="1"/>
</dbReference>
<dbReference type="EMBL" id="PNBA02000007">
    <property type="protein sequence ID" value="KAG6419008.1"/>
    <property type="molecule type" value="Genomic_DNA"/>
</dbReference>
<keyword evidence="1" id="KW-0863">Zinc-finger</keyword>
<proteinExistence type="predicted"/>
<dbReference type="Pfam" id="PF13920">
    <property type="entry name" value="zf-C3HC4_3"/>
    <property type="match status" value="1"/>
</dbReference>
<protein>
    <recommendedName>
        <fullName evidence="2">RING-type domain-containing protein</fullName>
    </recommendedName>
</protein>
<evidence type="ECO:0000313" key="4">
    <source>
        <dbReference type="Proteomes" id="UP000298416"/>
    </source>
</evidence>
<gene>
    <name evidence="3" type="ORF">SASPL_121216</name>
</gene>
<dbReference type="OrthoDB" id="1711136at2759"/>
<dbReference type="AlphaFoldDB" id="A0A8X8ZW02"/>
<name>A0A8X8ZW02_SALSN</name>
<dbReference type="PANTHER" id="PTHR46629">
    <property type="entry name" value="OS01G0917900 PROTEIN"/>
    <property type="match status" value="1"/>
</dbReference>
<organism evidence="3">
    <name type="scientific">Salvia splendens</name>
    <name type="common">Scarlet sage</name>
    <dbReference type="NCBI Taxonomy" id="180675"/>
    <lineage>
        <taxon>Eukaryota</taxon>
        <taxon>Viridiplantae</taxon>
        <taxon>Streptophyta</taxon>
        <taxon>Embryophyta</taxon>
        <taxon>Tracheophyta</taxon>
        <taxon>Spermatophyta</taxon>
        <taxon>Magnoliopsida</taxon>
        <taxon>eudicotyledons</taxon>
        <taxon>Gunneridae</taxon>
        <taxon>Pentapetalae</taxon>
        <taxon>asterids</taxon>
        <taxon>lamiids</taxon>
        <taxon>Lamiales</taxon>
        <taxon>Lamiaceae</taxon>
        <taxon>Nepetoideae</taxon>
        <taxon>Mentheae</taxon>
        <taxon>Salviinae</taxon>
        <taxon>Salvia</taxon>
        <taxon>Salvia subgen. Calosphace</taxon>
        <taxon>core Calosphace</taxon>
    </lineage>
</organism>
<comment type="caution">
    <text evidence="3">The sequence shown here is derived from an EMBL/GenBank/DDBJ whole genome shotgun (WGS) entry which is preliminary data.</text>
</comment>
<dbReference type="GO" id="GO:0008270">
    <property type="term" value="F:zinc ion binding"/>
    <property type="evidence" value="ECO:0007669"/>
    <property type="project" value="UniProtKB-KW"/>
</dbReference>
<dbReference type="Proteomes" id="UP000298416">
    <property type="component" value="Unassembled WGS sequence"/>
</dbReference>
<dbReference type="PROSITE" id="PS50089">
    <property type="entry name" value="ZF_RING_2"/>
    <property type="match status" value="1"/>
</dbReference>
<evidence type="ECO:0000256" key="1">
    <source>
        <dbReference type="PROSITE-ProRule" id="PRU00175"/>
    </source>
</evidence>
<sequence length="145" mass="16173">MDGASGRPSLKERLGLKRLTLTCCSPTLGHGGTTTDDDPPPLCPDQSEVVENPTPIPPSVTLVEAMAAERQWRASRECEMGVRPVSLERVLQESDRDIHIEEESLGSALIPCGHTFCRECSRDLWFNRSFCPLCNRFIDNILDLY</sequence>
<dbReference type="InterPro" id="IPR013083">
    <property type="entry name" value="Znf_RING/FYVE/PHD"/>
</dbReference>
<feature type="domain" description="RING-type" evidence="2">
    <location>
        <begin position="109"/>
        <end position="135"/>
    </location>
</feature>
<dbReference type="SUPFAM" id="SSF57850">
    <property type="entry name" value="RING/U-box"/>
    <property type="match status" value="1"/>
</dbReference>
<accession>A0A8X8ZW02</accession>
<evidence type="ECO:0000313" key="3">
    <source>
        <dbReference type="EMBL" id="KAG6419008.1"/>
    </source>
</evidence>
<keyword evidence="4" id="KW-1185">Reference proteome</keyword>
<keyword evidence="1" id="KW-0479">Metal-binding</keyword>
<evidence type="ECO:0000259" key="2">
    <source>
        <dbReference type="PROSITE" id="PS50089"/>
    </source>
</evidence>
<reference evidence="3" key="1">
    <citation type="submission" date="2018-01" db="EMBL/GenBank/DDBJ databases">
        <authorList>
            <person name="Mao J.F."/>
        </authorList>
    </citation>
    <scope>NUCLEOTIDE SEQUENCE</scope>
    <source>
        <strain evidence="3">Huo1</strain>
        <tissue evidence="3">Leaf</tissue>
    </source>
</reference>
<keyword evidence="1" id="KW-0862">Zinc</keyword>
<dbReference type="InterPro" id="IPR001841">
    <property type="entry name" value="Znf_RING"/>
</dbReference>